<protein>
    <recommendedName>
        <fullName evidence="5">15-hydroxyprostaglandin dehydrogenase [NAD(+)]</fullName>
        <ecNumber evidence="3">1.1.1.141</ecNumber>
        <ecNumber evidence="4">1.1.1.232</ecNumber>
    </recommendedName>
    <alternativeName>
        <fullName evidence="7">Eicosanoid/docosanoid dehydrogenase [NAD(+)]</fullName>
    </alternativeName>
    <alternativeName>
        <fullName evidence="6">Prostaglandin dehydrogenase 1</fullName>
    </alternativeName>
</protein>
<comment type="catalytic activity">
    <reaction evidence="18">
        <text>prostaglandin E2 + NAD(+) = 15-oxoprostaglandin E2 + NADH + H(+)</text>
        <dbReference type="Rhea" id="RHEA:11876"/>
        <dbReference type="ChEBI" id="CHEBI:15378"/>
        <dbReference type="ChEBI" id="CHEBI:57400"/>
        <dbReference type="ChEBI" id="CHEBI:57540"/>
        <dbReference type="ChEBI" id="CHEBI:57945"/>
        <dbReference type="ChEBI" id="CHEBI:606564"/>
        <dbReference type="EC" id="1.1.1.141"/>
    </reaction>
    <physiologicalReaction direction="left-to-right" evidence="18">
        <dbReference type="Rhea" id="RHEA:11877"/>
    </physiologicalReaction>
</comment>
<dbReference type="InParanoid" id="A0A6L2PLD6"/>
<evidence type="ECO:0000256" key="1">
    <source>
        <dbReference type="ARBA" id="ARBA00006484"/>
    </source>
</evidence>
<comment type="catalytic activity">
    <reaction evidence="17">
        <text>prostaglandin A1 + NAD(+) = 15-oxo-prostaglandin A1 + NADH + H(+)</text>
        <dbReference type="Rhea" id="RHEA:41263"/>
        <dbReference type="ChEBI" id="CHEBI:15378"/>
        <dbReference type="ChEBI" id="CHEBI:57398"/>
        <dbReference type="ChEBI" id="CHEBI:57540"/>
        <dbReference type="ChEBI" id="CHEBI:57945"/>
        <dbReference type="ChEBI" id="CHEBI:85072"/>
    </reaction>
    <physiologicalReaction direction="left-to-right" evidence="17">
        <dbReference type="Rhea" id="RHEA:41264"/>
    </physiologicalReaction>
</comment>
<dbReference type="Pfam" id="PF00106">
    <property type="entry name" value="adh_short"/>
    <property type="match status" value="1"/>
</dbReference>
<dbReference type="GO" id="GO:0047034">
    <property type="term" value="F:15-hydroxyicosatetraenoate dehydrogenase activity"/>
    <property type="evidence" value="ECO:0007669"/>
    <property type="project" value="UniProtKB-EC"/>
</dbReference>
<comment type="catalytic activity">
    <reaction evidence="9">
        <text>prostaglandin E1 + NAD(+) = 15-oxoprostaglandin E1 + NADH + H(+)</text>
        <dbReference type="Rhea" id="RHEA:16477"/>
        <dbReference type="ChEBI" id="CHEBI:15378"/>
        <dbReference type="ChEBI" id="CHEBI:57397"/>
        <dbReference type="ChEBI" id="CHEBI:57401"/>
        <dbReference type="ChEBI" id="CHEBI:57540"/>
        <dbReference type="ChEBI" id="CHEBI:57945"/>
    </reaction>
    <physiologicalReaction direction="left-to-right" evidence="9">
        <dbReference type="Rhea" id="RHEA:16478"/>
    </physiologicalReaction>
</comment>
<comment type="function">
    <text evidence="8">Catalyzes the NAD-dependent dehydrogenation (oxidation) of a broad array of hydroxylated polyunsaturated fatty acids (mainly eicosanoids and docosanoids, including prostaglandins, lipoxins and resolvins), yielding their corresponding keto (oxo) metabolites. Decreases the levels of the pro-proliferative prostaglandins such as prostaglandin E2 (whose activity is increased in cancer because of an increase in the expression of cyclooxygenase 2) and generates oxo-fatty acid products that can profoundly influence cell function by abrogating pro-inflammatory cytokine expression. Converts resolvins E1, D1 and D2 to their oxo products, which represents a mode of resolvin inactivation. Resolvin E1 plays important roles during the resolution phase of acute inflammation, while resolvins D1 and D2 have a unique role in obesity-induced adipose inflammation.</text>
</comment>
<evidence type="ECO:0000256" key="8">
    <source>
        <dbReference type="ARBA" id="ARBA00045705"/>
    </source>
</evidence>
<comment type="catalytic activity">
    <reaction evidence="21">
        <text>resolvin E1 + NAD(+) = 18-oxo-resolvin E1 + NADH + H(+)</text>
        <dbReference type="Rhea" id="RHEA:49244"/>
        <dbReference type="ChEBI" id="CHEBI:15378"/>
        <dbReference type="ChEBI" id="CHEBI:57540"/>
        <dbReference type="ChEBI" id="CHEBI:57945"/>
        <dbReference type="ChEBI" id="CHEBI:91000"/>
        <dbReference type="ChEBI" id="CHEBI:91001"/>
    </reaction>
    <physiologicalReaction direction="left-to-right" evidence="21">
        <dbReference type="Rhea" id="RHEA:49245"/>
    </physiologicalReaction>
</comment>
<gene>
    <name evidence="22" type="ORF">Cfor_02739</name>
</gene>
<evidence type="ECO:0000256" key="19">
    <source>
        <dbReference type="ARBA" id="ARBA00048921"/>
    </source>
</evidence>
<keyword evidence="23" id="KW-1185">Reference proteome</keyword>
<name>A0A6L2PLD6_COPFO</name>
<keyword evidence="2" id="KW-0560">Oxidoreductase</keyword>
<comment type="similarity">
    <text evidence="1">Belongs to the short-chain dehydrogenases/reductases (SDR) family.</text>
</comment>
<evidence type="ECO:0000256" key="9">
    <source>
        <dbReference type="ARBA" id="ARBA00047325"/>
    </source>
</evidence>
<comment type="catalytic activity">
    <reaction evidence="16">
        <text>lipoxin A4 + NAD(+) = 15-oxo-(5S,6R)-dihydroxy-(7E,9E,11Z,13E)-eicosatetraenoate + NADH + H(+)</text>
        <dbReference type="Rhea" id="RHEA:41572"/>
        <dbReference type="ChEBI" id="CHEBI:15378"/>
        <dbReference type="ChEBI" id="CHEBI:57540"/>
        <dbReference type="ChEBI" id="CHEBI:57945"/>
        <dbReference type="ChEBI" id="CHEBI:67026"/>
        <dbReference type="ChEBI" id="CHEBI:78311"/>
    </reaction>
    <physiologicalReaction direction="left-to-right" evidence="16">
        <dbReference type="Rhea" id="RHEA:41573"/>
    </physiologicalReaction>
</comment>
<evidence type="ECO:0000256" key="6">
    <source>
        <dbReference type="ARBA" id="ARBA00041812"/>
    </source>
</evidence>
<dbReference type="SUPFAM" id="SSF51735">
    <property type="entry name" value="NAD(P)-binding Rossmann-fold domains"/>
    <property type="match status" value="1"/>
</dbReference>
<dbReference type="GO" id="GO:0005737">
    <property type="term" value="C:cytoplasm"/>
    <property type="evidence" value="ECO:0007669"/>
    <property type="project" value="TreeGrafter"/>
</dbReference>
<comment type="catalytic activity">
    <reaction evidence="11">
        <text>14-hydroxy-(4Z,7Z,10Z,12E,16Z,19Z)-docosahexaenoate + NAD(+) = 14-oxo-(4Z,7Z,10Z,12E,16Z,19Z)-docosahexaenoate + NADH + H(+)</text>
        <dbReference type="Rhea" id="RHEA:48952"/>
        <dbReference type="ChEBI" id="CHEBI:15378"/>
        <dbReference type="ChEBI" id="CHEBI:57540"/>
        <dbReference type="ChEBI" id="CHEBI:57945"/>
        <dbReference type="ChEBI" id="CHEBI:90866"/>
        <dbReference type="ChEBI" id="CHEBI:90867"/>
    </reaction>
    <physiologicalReaction direction="left-to-right" evidence="11">
        <dbReference type="Rhea" id="RHEA:48953"/>
    </physiologicalReaction>
</comment>
<evidence type="ECO:0000256" key="5">
    <source>
        <dbReference type="ARBA" id="ARBA00040276"/>
    </source>
</evidence>
<evidence type="ECO:0000256" key="18">
    <source>
        <dbReference type="ARBA" id="ARBA00048739"/>
    </source>
</evidence>
<dbReference type="PANTHER" id="PTHR44229">
    <property type="entry name" value="15-HYDROXYPROSTAGLANDIN DEHYDROGENASE [NAD(+)]"/>
    <property type="match status" value="1"/>
</dbReference>
<evidence type="ECO:0000313" key="23">
    <source>
        <dbReference type="Proteomes" id="UP000502823"/>
    </source>
</evidence>
<dbReference type="InterPro" id="IPR036291">
    <property type="entry name" value="NAD(P)-bd_dom_sf"/>
</dbReference>
<dbReference type="PANTHER" id="PTHR44229:SF4">
    <property type="entry name" value="15-HYDROXYPROSTAGLANDIN DEHYDROGENASE [NAD(+)]"/>
    <property type="match status" value="1"/>
</dbReference>
<dbReference type="EMBL" id="BLKM01000261">
    <property type="protein sequence ID" value="GFG30897.1"/>
    <property type="molecule type" value="Genomic_DNA"/>
</dbReference>
<evidence type="ECO:0000256" key="17">
    <source>
        <dbReference type="ARBA" id="ARBA00048611"/>
    </source>
</evidence>
<comment type="catalytic activity">
    <reaction evidence="10">
        <text>resolvin D1 + NAD(+) = 8-oxoresolvin D1 + NADH + H(+)</text>
        <dbReference type="Rhea" id="RHEA:50124"/>
        <dbReference type="ChEBI" id="CHEBI:15378"/>
        <dbReference type="ChEBI" id="CHEBI:57540"/>
        <dbReference type="ChEBI" id="CHEBI:57945"/>
        <dbReference type="ChEBI" id="CHEBI:132079"/>
        <dbReference type="ChEBI" id="CHEBI:132080"/>
    </reaction>
    <physiologicalReaction direction="left-to-right" evidence="10">
        <dbReference type="Rhea" id="RHEA:50125"/>
    </physiologicalReaction>
</comment>
<comment type="catalytic activity">
    <reaction evidence="19">
        <text>resolvin D2 + NAD(+) = 16-oxoresolvin D2 + NADH + H(+)</text>
        <dbReference type="Rhea" id="RHEA:53588"/>
        <dbReference type="ChEBI" id="CHEBI:15378"/>
        <dbReference type="ChEBI" id="CHEBI:57540"/>
        <dbReference type="ChEBI" id="CHEBI:57945"/>
        <dbReference type="ChEBI" id="CHEBI:133367"/>
        <dbReference type="ChEBI" id="CHEBI:137498"/>
    </reaction>
    <physiologicalReaction direction="left-to-right" evidence="19">
        <dbReference type="Rhea" id="RHEA:53589"/>
    </physiologicalReaction>
</comment>
<evidence type="ECO:0000256" key="21">
    <source>
        <dbReference type="ARBA" id="ARBA00049188"/>
    </source>
</evidence>
<evidence type="ECO:0000256" key="11">
    <source>
        <dbReference type="ARBA" id="ARBA00048008"/>
    </source>
</evidence>
<organism evidence="22 23">
    <name type="scientific">Coptotermes formosanus</name>
    <name type="common">Formosan subterranean termite</name>
    <dbReference type="NCBI Taxonomy" id="36987"/>
    <lineage>
        <taxon>Eukaryota</taxon>
        <taxon>Metazoa</taxon>
        <taxon>Ecdysozoa</taxon>
        <taxon>Arthropoda</taxon>
        <taxon>Hexapoda</taxon>
        <taxon>Insecta</taxon>
        <taxon>Pterygota</taxon>
        <taxon>Neoptera</taxon>
        <taxon>Polyneoptera</taxon>
        <taxon>Dictyoptera</taxon>
        <taxon>Blattodea</taxon>
        <taxon>Blattoidea</taxon>
        <taxon>Termitoidae</taxon>
        <taxon>Rhinotermitidae</taxon>
        <taxon>Coptotermes</taxon>
    </lineage>
</organism>
<sequence length="109" mass="11840">MDLNGKVALVTGAANGIGMATVQQLLKNGLKGVSMCDIDSKNGERAALFFAKEYGKDRVIFIRTDVTKEKDLEEAFNKTKGTFGTIDIVINNAGVIGEDKWETEIEVNV</sequence>
<evidence type="ECO:0000256" key="12">
    <source>
        <dbReference type="ARBA" id="ARBA00048140"/>
    </source>
</evidence>
<comment type="caution">
    <text evidence="22">The sequence shown here is derived from an EMBL/GenBank/DDBJ whole genome shotgun (WGS) entry which is preliminary data.</text>
</comment>
<dbReference type="EC" id="1.1.1.141" evidence="3"/>
<proteinExistence type="inferred from homology"/>
<evidence type="ECO:0000256" key="4">
    <source>
        <dbReference type="ARBA" id="ARBA00039060"/>
    </source>
</evidence>
<evidence type="ECO:0000256" key="13">
    <source>
        <dbReference type="ARBA" id="ARBA00048144"/>
    </source>
</evidence>
<evidence type="ECO:0000256" key="2">
    <source>
        <dbReference type="ARBA" id="ARBA00023002"/>
    </source>
</evidence>
<evidence type="ECO:0000256" key="7">
    <source>
        <dbReference type="ARBA" id="ARBA00042026"/>
    </source>
</evidence>
<comment type="catalytic activity">
    <reaction evidence="13">
        <text>(11R)-hydroxy-(5Z,8Z,12E,14Z)-eicosatetraenoate + NAD(+) = 11-oxo-(5Z,8Z,12E,14Z)-eicosatetraenoate + NADH + H(+)</text>
        <dbReference type="Rhea" id="RHEA:48640"/>
        <dbReference type="ChEBI" id="CHEBI:15378"/>
        <dbReference type="ChEBI" id="CHEBI:57540"/>
        <dbReference type="ChEBI" id="CHEBI:57945"/>
        <dbReference type="ChEBI" id="CHEBI:78836"/>
        <dbReference type="ChEBI" id="CHEBI:90697"/>
    </reaction>
    <physiologicalReaction direction="left-to-right" evidence="13">
        <dbReference type="Rhea" id="RHEA:48641"/>
    </physiologicalReaction>
</comment>
<comment type="catalytic activity">
    <reaction evidence="12">
        <text>15-oxo-(5S,6R)-dihydroxy-(7E,9E,11Z)-eicosatrienoate + NADH + H(+) = (5S,6R,15S)-trihydroxy-(7E,9E,11Z)-eicosatrienoate + NAD(+)</text>
        <dbReference type="Rhea" id="RHEA:41596"/>
        <dbReference type="ChEBI" id="CHEBI:15378"/>
        <dbReference type="ChEBI" id="CHEBI:57540"/>
        <dbReference type="ChEBI" id="CHEBI:57945"/>
        <dbReference type="ChEBI" id="CHEBI:78325"/>
        <dbReference type="ChEBI" id="CHEBI:78329"/>
    </reaction>
    <physiologicalReaction direction="left-to-right" evidence="12">
        <dbReference type="Rhea" id="RHEA:41597"/>
    </physiologicalReaction>
</comment>
<feature type="non-terminal residue" evidence="22">
    <location>
        <position position="109"/>
    </location>
</feature>
<dbReference type="InterPro" id="IPR002347">
    <property type="entry name" value="SDR_fam"/>
</dbReference>
<dbReference type="Gene3D" id="3.40.50.720">
    <property type="entry name" value="NAD(P)-binding Rossmann-like Domain"/>
    <property type="match status" value="1"/>
</dbReference>
<comment type="catalytic activity">
    <reaction evidence="15">
        <text>resolvin D2 + NAD(+) = 7-oxoresolvin D2 + NADH + H(+)</text>
        <dbReference type="Rhea" id="RHEA:53584"/>
        <dbReference type="ChEBI" id="CHEBI:15378"/>
        <dbReference type="ChEBI" id="CHEBI:57540"/>
        <dbReference type="ChEBI" id="CHEBI:57945"/>
        <dbReference type="ChEBI" id="CHEBI:133367"/>
        <dbReference type="ChEBI" id="CHEBI:137497"/>
    </reaction>
    <physiologicalReaction direction="left-to-right" evidence="15">
        <dbReference type="Rhea" id="RHEA:53585"/>
    </physiologicalReaction>
</comment>
<reference evidence="23" key="1">
    <citation type="submission" date="2020-01" db="EMBL/GenBank/DDBJ databases">
        <title>Draft genome sequence of the Termite Coptotermes fromosanus.</title>
        <authorList>
            <person name="Itakura S."/>
            <person name="Yosikawa Y."/>
            <person name="Umezawa K."/>
        </authorList>
    </citation>
    <scope>NUCLEOTIDE SEQUENCE [LARGE SCALE GENOMIC DNA]</scope>
</reference>
<comment type="catalytic activity">
    <reaction evidence="20">
        <text>(15S)-hydroxy-(5Z,8Z,11Z,13E)-eicosatetraenoate + NAD(+) = 15-oxo-(5Z,8Z,11Z,13E)-eicosatetraenoate + NADH + H(+)</text>
        <dbReference type="Rhea" id="RHEA:23260"/>
        <dbReference type="ChEBI" id="CHEBI:15378"/>
        <dbReference type="ChEBI" id="CHEBI:57409"/>
        <dbReference type="ChEBI" id="CHEBI:57410"/>
        <dbReference type="ChEBI" id="CHEBI:57540"/>
        <dbReference type="ChEBI" id="CHEBI:57945"/>
        <dbReference type="EC" id="1.1.1.232"/>
    </reaction>
    <physiologicalReaction direction="left-to-right" evidence="20">
        <dbReference type="Rhea" id="RHEA:23261"/>
    </physiologicalReaction>
</comment>
<evidence type="ECO:0000256" key="3">
    <source>
        <dbReference type="ARBA" id="ARBA00038968"/>
    </source>
</evidence>
<evidence type="ECO:0000256" key="14">
    <source>
        <dbReference type="ARBA" id="ARBA00048170"/>
    </source>
</evidence>
<evidence type="ECO:0000256" key="15">
    <source>
        <dbReference type="ARBA" id="ARBA00048393"/>
    </source>
</evidence>
<evidence type="ECO:0000256" key="20">
    <source>
        <dbReference type="ARBA" id="ARBA00049151"/>
    </source>
</evidence>
<dbReference type="GO" id="GO:0016404">
    <property type="term" value="F:15-hydroxyprostaglandin dehydrogenase (NAD+) activity"/>
    <property type="evidence" value="ECO:0007669"/>
    <property type="project" value="UniProtKB-EC"/>
</dbReference>
<evidence type="ECO:0000256" key="16">
    <source>
        <dbReference type="ARBA" id="ARBA00048535"/>
    </source>
</evidence>
<accession>A0A6L2PLD6</accession>
<dbReference type="EC" id="1.1.1.232" evidence="4"/>
<evidence type="ECO:0000256" key="10">
    <source>
        <dbReference type="ARBA" id="ARBA00047672"/>
    </source>
</evidence>
<dbReference type="AlphaFoldDB" id="A0A6L2PLD6"/>
<dbReference type="PRINTS" id="PR00081">
    <property type="entry name" value="GDHRDH"/>
</dbReference>
<dbReference type="OrthoDB" id="417891at2759"/>
<dbReference type="Proteomes" id="UP000502823">
    <property type="component" value="Unassembled WGS sequence"/>
</dbReference>
<evidence type="ECO:0000313" key="22">
    <source>
        <dbReference type="EMBL" id="GFG30897.1"/>
    </source>
</evidence>
<comment type="catalytic activity">
    <reaction evidence="14">
        <text>resolvin D1 + NAD(+) = 17-oxoresolvin D1 + NADH + H(+)</text>
        <dbReference type="Rhea" id="RHEA:50128"/>
        <dbReference type="ChEBI" id="CHEBI:15378"/>
        <dbReference type="ChEBI" id="CHEBI:57540"/>
        <dbReference type="ChEBI" id="CHEBI:57945"/>
        <dbReference type="ChEBI" id="CHEBI:132079"/>
        <dbReference type="ChEBI" id="CHEBI:132081"/>
    </reaction>
    <physiologicalReaction direction="left-to-right" evidence="14">
        <dbReference type="Rhea" id="RHEA:50129"/>
    </physiologicalReaction>
</comment>